<protein>
    <submittedName>
        <fullName evidence="2">MOSC domain-containing protein</fullName>
    </submittedName>
</protein>
<dbReference type="AlphaFoldDB" id="A0A2W5N6Q9"/>
<name>A0A2W5N6Q9_SPHMC</name>
<dbReference type="Gene3D" id="2.40.33.20">
    <property type="entry name" value="PK beta-barrel domain-like"/>
    <property type="match status" value="1"/>
</dbReference>
<dbReference type="SUPFAM" id="SSF50800">
    <property type="entry name" value="PK beta-barrel domain-like"/>
    <property type="match status" value="1"/>
</dbReference>
<evidence type="ECO:0000313" key="2">
    <source>
        <dbReference type="EMBL" id="PZQ21860.1"/>
    </source>
</evidence>
<dbReference type="GO" id="GO:0003824">
    <property type="term" value="F:catalytic activity"/>
    <property type="evidence" value="ECO:0007669"/>
    <property type="project" value="InterPro"/>
</dbReference>
<dbReference type="InterPro" id="IPR011037">
    <property type="entry name" value="Pyrv_Knase-like_insert_dom_sf"/>
</dbReference>
<dbReference type="PANTHER" id="PTHR30212">
    <property type="entry name" value="PROTEIN YIIM"/>
    <property type="match status" value="1"/>
</dbReference>
<gene>
    <name evidence="2" type="ORF">DI569_10535</name>
</gene>
<sequence>MSYIVESLLVGAARPFGDKGETSAIAKAPVADGRRVGFLGIAGDEQADLSVHGGPDKAIHHYPRDHYPFWTDRLEGHALLAHAGAFGENVSTAGLVEKEAAIGDRYRLGSALVEISQGRQPCWKLGHRFGAASVPAIVVKTRRSGWYYRVIEEGRVASGDTLDLVERPLPEWTVERVFGLLVAGDAKRDPAALDALAAMDVLAESWRTRAGKLRAP</sequence>
<comment type="caution">
    <text evidence="2">The sequence shown here is derived from an EMBL/GenBank/DDBJ whole genome shotgun (WGS) entry which is preliminary data.</text>
</comment>
<reference evidence="2 3" key="1">
    <citation type="submission" date="2017-08" db="EMBL/GenBank/DDBJ databases">
        <title>Infants hospitalized years apart are colonized by the same room-sourced microbial strains.</title>
        <authorList>
            <person name="Brooks B."/>
            <person name="Olm M.R."/>
            <person name="Firek B.A."/>
            <person name="Baker R."/>
            <person name="Thomas B.C."/>
            <person name="Morowitz M.J."/>
            <person name="Banfield J.F."/>
        </authorList>
    </citation>
    <scope>NUCLEOTIDE SEQUENCE [LARGE SCALE GENOMIC DNA]</scope>
    <source>
        <strain evidence="2">S2_005_003_R2_47</strain>
    </source>
</reference>
<dbReference type="EMBL" id="QFPJ01000022">
    <property type="protein sequence ID" value="PZQ21860.1"/>
    <property type="molecule type" value="Genomic_DNA"/>
</dbReference>
<dbReference type="InterPro" id="IPR052353">
    <property type="entry name" value="Benzoxazolinone_Detox_Enz"/>
</dbReference>
<dbReference type="Pfam" id="PF03473">
    <property type="entry name" value="MOSC"/>
    <property type="match status" value="1"/>
</dbReference>
<organism evidence="2 3">
    <name type="scientific">Sphingopyxis macrogoltabida</name>
    <name type="common">Sphingomonas macrogoltabidus</name>
    <dbReference type="NCBI Taxonomy" id="33050"/>
    <lineage>
        <taxon>Bacteria</taxon>
        <taxon>Pseudomonadati</taxon>
        <taxon>Pseudomonadota</taxon>
        <taxon>Alphaproteobacteria</taxon>
        <taxon>Sphingomonadales</taxon>
        <taxon>Sphingomonadaceae</taxon>
        <taxon>Sphingopyxis</taxon>
    </lineage>
</organism>
<dbReference type="PANTHER" id="PTHR30212:SF2">
    <property type="entry name" value="PROTEIN YIIM"/>
    <property type="match status" value="1"/>
</dbReference>
<evidence type="ECO:0000313" key="3">
    <source>
        <dbReference type="Proteomes" id="UP000248597"/>
    </source>
</evidence>
<dbReference type="GO" id="GO:0030170">
    <property type="term" value="F:pyridoxal phosphate binding"/>
    <property type="evidence" value="ECO:0007669"/>
    <property type="project" value="InterPro"/>
</dbReference>
<dbReference type="PROSITE" id="PS51340">
    <property type="entry name" value="MOSC"/>
    <property type="match status" value="1"/>
</dbReference>
<evidence type="ECO:0000259" key="1">
    <source>
        <dbReference type="PROSITE" id="PS51340"/>
    </source>
</evidence>
<dbReference type="GO" id="GO:0030151">
    <property type="term" value="F:molybdenum ion binding"/>
    <property type="evidence" value="ECO:0007669"/>
    <property type="project" value="InterPro"/>
</dbReference>
<proteinExistence type="predicted"/>
<accession>A0A2W5N6Q9</accession>
<dbReference type="Proteomes" id="UP000248597">
    <property type="component" value="Unassembled WGS sequence"/>
</dbReference>
<feature type="domain" description="MOSC" evidence="1">
    <location>
        <begin position="28"/>
        <end position="165"/>
    </location>
</feature>
<dbReference type="InterPro" id="IPR005302">
    <property type="entry name" value="MoCF_Sase_C"/>
</dbReference>